<dbReference type="Proteomes" id="UP000634136">
    <property type="component" value="Unassembled WGS sequence"/>
</dbReference>
<dbReference type="AlphaFoldDB" id="A0A834XAK0"/>
<evidence type="ECO:0000313" key="1">
    <source>
        <dbReference type="EMBL" id="KAF7841375.1"/>
    </source>
</evidence>
<evidence type="ECO:0000313" key="2">
    <source>
        <dbReference type="Proteomes" id="UP000634136"/>
    </source>
</evidence>
<dbReference type="EMBL" id="JAAIUW010000002">
    <property type="protein sequence ID" value="KAF7841375.1"/>
    <property type="molecule type" value="Genomic_DNA"/>
</dbReference>
<keyword evidence="2" id="KW-1185">Reference proteome</keyword>
<accession>A0A834XAK0</accession>
<gene>
    <name evidence="1" type="ORF">G2W53_003673</name>
</gene>
<comment type="caution">
    <text evidence="1">The sequence shown here is derived from an EMBL/GenBank/DDBJ whole genome shotgun (WGS) entry which is preliminary data.</text>
</comment>
<name>A0A834XAK0_9FABA</name>
<organism evidence="1 2">
    <name type="scientific">Senna tora</name>
    <dbReference type="NCBI Taxonomy" id="362788"/>
    <lineage>
        <taxon>Eukaryota</taxon>
        <taxon>Viridiplantae</taxon>
        <taxon>Streptophyta</taxon>
        <taxon>Embryophyta</taxon>
        <taxon>Tracheophyta</taxon>
        <taxon>Spermatophyta</taxon>
        <taxon>Magnoliopsida</taxon>
        <taxon>eudicotyledons</taxon>
        <taxon>Gunneridae</taxon>
        <taxon>Pentapetalae</taxon>
        <taxon>rosids</taxon>
        <taxon>fabids</taxon>
        <taxon>Fabales</taxon>
        <taxon>Fabaceae</taxon>
        <taxon>Caesalpinioideae</taxon>
        <taxon>Cassia clade</taxon>
        <taxon>Senna</taxon>
    </lineage>
</organism>
<proteinExistence type="predicted"/>
<sequence>MTFCSSINASATYKKDVCQIVREGSLKNKCHTLDSTLSEQANQCSNEKRPWH</sequence>
<reference evidence="1" key="1">
    <citation type="submission" date="2020-09" db="EMBL/GenBank/DDBJ databases">
        <title>Genome-Enabled Discovery of Anthraquinone Biosynthesis in Senna tora.</title>
        <authorList>
            <person name="Kang S.-H."/>
            <person name="Pandey R.P."/>
            <person name="Lee C.-M."/>
            <person name="Sim J.-S."/>
            <person name="Jeong J.-T."/>
            <person name="Choi B.-S."/>
            <person name="Jung M."/>
            <person name="Ginzburg D."/>
            <person name="Zhao K."/>
            <person name="Won S.Y."/>
            <person name="Oh T.-J."/>
            <person name="Yu Y."/>
            <person name="Kim N.-H."/>
            <person name="Lee O.R."/>
            <person name="Lee T.-H."/>
            <person name="Bashyal P."/>
            <person name="Kim T.-S."/>
            <person name="Lee W.-H."/>
            <person name="Kawkins C."/>
            <person name="Kim C.-K."/>
            <person name="Kim J.S."/>
            <person name="Ahn B.O."/>
            <person name="Rhee S.Y."/>
            <person name="Sohng J.K."/>
        </authorList>
    </citation>
    <scope>NUCLEOTIDE SEQUENCE</scope>
    <source>
        <tissue evidence="1">Leaf</tissue>
    </source>
</reference>
<protein>
    <submittedName>
        <fullName evidence="1">Uncharacterized protein</fullName>
    </submittedName>
</protein>